<sequence length="251" mass="26702">MSQAPHPRNRLTLADTPNAVGLARLHTADVLSCWGVPSEIVETAQLLVSELATNAVRHPKEGEEQASQFSSRNTVQTFEISLEIAGDAVRVSVWDRDRRPPVLKEVGVEATGGRGVFIVAMMSRNWGHYPAWGMPGKVVWAEVGLVPASRVGESERATGSPGRPRAAGPEVPRAARVDLNVLGRVLVGVRALSLGREKGSQLGGSEGCEEAVPLGAAPIRRGADGERRRAGKDRRDVPPPPGRGHPRPVAG</sequence>
<dbReference type="PANTHER" id="PTHR35526">
    <property type="entry name" value="ANTI-SIGMA-F FACTOR RSBW-RELATED"/>
    <property type="match status" value="1"/>
</dbReference>
<evidence type="ECO:0000256" key="1">
    <source>
        <dbReference type="ARBA" id="ARBA00022527"/>
    </source>
</evidence>
<dbReference type="Gene3D" id="3.30.565.10">
    <property type="entry name" value="Histidine kinase-like ATPase, C-terminal domain"/>
    <property type="match status" value="1"/>
</dbReference>
<dbReference type="GO" id="GO:0004674">
    <property type="term" value="F:protein serine/threonine kinase activity"/>
    <property type="evidence" value="ECO:0007669"/>
    <property type="project" value="UniProtKB-KW"/>
</dbReference>
<dbReference type="GO" id="GO:0005524">
    <property type="term" value="F:ATP binding"/>
    <property type="evidence" value="ECO:0007669"/>
    <property type="project" value="UniProtKB-KW"/>
</dbReference>
<dbReference type="EMBL" id="SIXH01000009">
    <property type="protein sequence ID" value="TBO61296.1"/>
    <property type="molecule type" value="Genomic_DNA"/>
</dbReference>
<feature type="domain" description="Histidine kinase/HSP90-like ATPase" evidence="3">
    <location>
        <begin position="15"/>
        <end position="126"/>
    </location>
</feature>
<reference evidence="4 5" key="1">
    <citation type="submission" date="2019-02" db="EMBL/GenBank/DDBJ databases">
        <title>Draft Genome Sequence of Streptomyces sp. AM-2504, identified by 16S rRNA comparative analysis as a Streptomyces Kasugaensis strain.</title>
        <authorList>
            <person name="Napolioni V."/>
            <person name="Giuliodori A.M."/>
            <person name="Spurio R."/>
            <person name="Fabbretti A."/>
        </authorList>
    </citation>
    <scope>NUCLEOTIDE SEQUENCE [LARGE SCALE GENOMIC DNA]</scope>
    <source>
        <strain evidence="4 5">AM-2504</strain>
    </source>
</reference>
<name>A0A4Q9I0Y2_STRKA</name>
<keyword evidence="1" id="KW-0808">Transferase</keyword>
<dbReference type="InterPro" id="IPR050267">
    <property type="entry name" value="Anti-sigma-factor_SerPK"/>
</dbReference>
<keyword evidence="1" id="KW-0418">Kinase</keyword>
<protein>
    <submittedName>
        <fullName evidence="4">ATP-binding protein</fullName>
    </submittedName>
</protein>
<evidence type="ECO:0000313" key="5">
    <source>
        <dbReference type="Proteomes" id="UP000292452"/>
    </source>
</evidence>
<feature type="region of interest" description="Disordered" evidence="2">
    <location>
        <begin position="197"/>
        <end position="251"/>
    </location>
</feature>
<dbReference type="Pfam" id="PF13581">
    <property type="entry name" value="HATPase_c_2"/>
    <property type="match status" value="1"/>
</dbReference>
<evidence type="ECO:0000256" key="2">
    <source>
        <dbReference type="SAM" id="MobiDB-lite"/>
    </source>
</evidence>
<dbReference type="InterPro" id="IPR036890">
    <property type="entry name" value="HATPase_C_sf"/>
</dbReference>
<gene>
    <name evidence="4" type="ORF">EYS09_02040</name>
</gene>
<dbReference type="Proteomes" id="UP000292452">
    <property type="component" value="Unassembled WGS sequence"/>
</dbReference>
<dbReference type="PANTHER" id="PTHR35526:SF3">
    <property type="entry name" value="ANTI-SIGMA-F FACTOR RSBW"/>
    <property type="match status" value="1"/>
</dbReference>
<keyword evidence="5" id="KW-1185">Reference proteome</keyword>
<keyword evidence="4" id="KW-0067">ATP-binding</keyword>
<dbReference type="InterPro" id="IPR003594">
    <property type="entry name" value="HATPase_dom"/>
</dbReference>
<keyword evidence="4" id="KW-0547">Nucleotide-binding</keyword>
<keyword evidence="1" id="KW-0723">Serine/threonine-protein kinase</keyword>
<dbReference type="CDD" id="cd16936">
    <property type="entry name" value="HATPase_RsbW-like"/>
    <property type="match status" value="1"/>
</dbReference>
<feature type="region of interest" description="Disordered" evidence="2">
    <location>
        <begin position="151"/>
        <end position="171"/>
    </location>
</feature>
<comment type="caution">
    <text evidence="4">The sequence shown here is derived from an EMBL/GenBank/DDBJ whole genome shotgun (WGS) entry which is preliminary data.</text>
</comment>
<organism evidence="4 5">
    <name type="scientific">Streptomyces kasugaensis</name>
    <dbReference type="NCBI Taxonomy" id="1946"/>
    <lineage>
        <taxon>Bacteria</taxon>
        <taxon>Bacillati</taxon>
        <taxon>Actinomycetota</taxon>
        <taxon>Actinomycetes</taxon>
        <taxon>Kitasatosporales</taxon>
        <taxon>Streptomycetaceae</taxon>
        <taxon>Streptomyces</taxon>
    </lineage>
</organism>
<evidence type="ECO:0000313" key="4">
    <source>
        <dbReference type="EMBL" id="TBO61296.1"/>
    </source>
</evidence>
<feature type="compositionally biased region" description="Basic and acidic residues" evidence="2">
    <location>
        <begin position="221"/>
        <end position="237"/>
    </location>
</feature>
<proteinExistence type="predicted"/>
<dbReference type="AlphaFoldDB" id="A0A4Q9I0Y2"/>
<accession>A0A4Q9I0Y2</accession>
<evidence type="ECO:0000259" key="3">
    <source>
        <dbReference type="Pfam" id="PF13581"/>
    </source>
</evidence>
<dbReference type="OrthoDB" id="4206624at2"/>